<dbReference type="InterPro" id="IPR036147">
    <property type="entry name" value="Anti-sigma_E_RseA_N_sf"/>
</dbReference>
<evidence type="ECO:0000259" key="1">
    <source>
        <dbReference type="Pfam" id="PF03872"/>
    </source>
</evidence>
<dbReference type="Gene3D" id="1.10.10.880">
    <property type="entry name" value="Anti sigma-E protein RseA, N-terminal domain"/>
    <property type="match status" value="1"/>
</dbReference>
<dbReference type="AlphaFoldDB" id="A0A1I2JKS0"/>
<evidence type="ECO:0000313" key="3">
    <source>
        <dbReference type="Proteomes" id="UP000199771"/>
    </source>
</evidence>
<dbReference type="GO" id="GO:0016989">
    <property type="term" value="F:sigma factor antagonist activity"/>
    <property type="evidence" value="ECO:0007669"/>
    <property type="project" value="InterPro"/>
</dbReference>
<dbReference type="STRING" id="1076937.SAMN04488120_10872"/>
<sequence length="211" mass="22734">MTRDSLSALLDGECSPQELDRILEEMERSPELKLAWSRMCLVRDAREGVRVRRTQVCICADVMSRLEARPAPVTEKIVPIGRRRWRGYWKPLAGLAAAASIAGVALTFGLGERASDAVAESGFSPPQAGSAVFAPVSGYRPRYLQTVAAGGSEALRRAEIADELRAYLIEHSNTLADRGMGATLSYARFAAHSVGEPVAEPLPAELDGGQP</sequence>
<organism evidence="2 3">
    <name type="scientific">Fontimonas thermophila</name>
    <dbReference type="NCBI Taxonomy" id="1076937"/>
    <lineage>
        <taxon>Bacteria</taxon>
        <taxon>Pseudomonadati</taxon>
        <taxon>Pseudomonadota</taxon>
        <taxon>Gammaproteobacteria</taxon>
        <taxon>Nevskiales</taxon>
        <taxon>Nevskiaceae</taxon>
        <taxon>Fontimonas</taxon>
    </lineage>
</organism>
<gene>
    <name evidence="2" type="ORF">SAMN04488120_10872</name>
</gene>
<name>A0A1I2JKS0_9GAMM</name>
<dbReference type="OrthoDB" id="7066957at2"/>
<reference evidence="2 3" key="1">
    <citation type="submission" date="2016-10" db="EMBL/GenBank/DDBJ databases">
        <authorList>
            <person name="de Groot N.N."/>
        </authorList>
    </citation>
    <scope>NUCLEOTIDE SEQUENCE [LARGE SCALE GENOMIC DNA]</scope>
    <source>
        <strain evidence="2 3">DSM 23609</strain>
    </source>
</reference>
<proteinExistence type="predicted"/>
<dbReference type="EMBL" id="FOOC01000008">
    <property type="protein sequence ID" value="SFF55174.1"/>
    <property type="molecule type" value="Genomic_DNA"/>
</dbReference>
<feature type="domain" description="Anti sigma-E protein RseA N-terminal" evidence="1">
    <location>
        <begin position="1"/>
        <end position="78"/>
    </location>
</feature>
<dbReference type="Pfam" id="PF03872">
    <property type="entry name" value="RseA_N"/>
    <property type="match status" value="1"/>
</dbReference>
<dbReference type="PANTHER" id="PTHR38104">
    <property type="match status" value="1"/>
</dbReference>
<dbReference type="SUPFAM" id="SSF89069">
    <property type="entry name" value="N-terminal, cytoplasmic domain of anti-sigmaE factor RseA"/>
    <property type="match status" value="1"/>
</dbReference>
<protein>
    <submittedName>
        <fullName evidence="2">Anti sigma-E protein RseA, N-terminal domain</fullName>
    </submittedName>
</protein>
<dbReference type="CDD" id="cd16328">
    <property type="entry name" value="RseA_N"/>
    <property type="match status" value="1"/>
</dbReference>
<evidence type="ECO:0000313" key="2">
    <source>
        <dbReference type="EMBL" id="SFF55174.1"/>
    </source>
</evidence>
<accession>A0A1I2JKS0</accession>
<dbReference type="PANTHER" id="PTHR38104:SF1">
    <property type="entry name" value="ANTI-SIGMA-E FACTOR RSEA"/>
    <property type="match status" value="1"/>
</dbReference>
<dbReference type="InterPro" id="IPR052383">
    <property type="entry name" value="Anti-sigma-E_RseA-like"/>
</dbReference>
<dbReference type="Proteomes" id="UP000199771">
    <property type="component" value="Unassembled WGS sequence"/>
</dbReference>
<dbReference type="InterPro" id="IPR005572">
    <property type="entry name" value="Anti-sigma_E_RseA_N"/>
</dbReference>
<dbReference type="RefSeq" id="WP_091534090.1">
    <property type="nucleotide sequence ID" value="NZ_FOOC01000008.1"/>
</dbReference>
<keyword evidence="3" id="KW-1185">Reference proteome</keyword>